<name>A0A090YB39_9BACI</name>
<dbReference type="EMBL" id="QVOD01000046">
    <property type="protein sequence ID" value="RFT63506.1"/>
    <property type="molecule type" value="Genomic_DNA"/>
</dbReference>
<dbReference type="Pfam" id="PF14021">
    <property type="entry name" value="TNT"/>
    <property type="match status" value="1"/>
</dbReference>
<dbReference type="AlphaFoldDB" id="A0A090YB39"/>
<evidence type="ECO:0000313" key="2">
    <source>
        <dbReference type="EMBL" id="KFM95689.1"/>
    </source>
</evidence>
<organism evidence="2 4">
    <name type="scientific">Bacillus clarus</name>
    <dbReference type="NCBI Taxonomy" id="2338372"/>
    <lineage>
        <taxon>Bacteria</taxon>
        <taxon>Bacillati</taxon>
        <taxon>Bacillota</taxon>
        <taxon>Bacilli</taxon>
        <taxon>Bacillales</taxon>
        <taxon>Bacillaceae</taxon>
        <taxon>Bacillus</taxon>
        <taxon>Bacillus cereus group</taxon>
    </lineage>
</organism>
<dbReference type="InterPro" id="IPR025331">
    <property type="entry name" value="TNT"/>
</dbReference>
<sequence>MEGIFDGLNLKSDAKTVELGAGDAERIISEAYKEKLEKWAYPPSKEKYTKYKEIYDNPKYYNQETGDINWPPNNGFEGTPETVKLEEGMLIDRFGGPNGGFFFPAGEPYEARALALHSDEADYYVYRILDDFDVLGGKAEPWFDRPGGATQFVKYHDDGSMYTIQEFIDEEFIELVSVKKGG</sequence>
<dbReference type="PATRIC" id="fig|1405.8.peg.5652"/>
<dbReference type="Proteomes" id="UP000264294">
    <property type="component" value="Unassembled WGS sequence"/>
</dbReference>
<feature type="domain" description="TNT" evidence="1">
    <location>
        <begin position="85"/>
        <end position="174"/>
    </location>
</feature>
<dbReference type="RefSeq" id="WP_080743749.1">
    <property type="nucleotide sequence ID" value="NZ_JMQC01000009.1"/>
</dbReference>
<evidence type="ECO:0000313" key="5">
    <source>
        <dbReference type="Proteomes" id="UP000264294"/>
    </source>
</evidence>
<protein>
    <submittedName>
        <fullName evidence="3">DUF4237 domain-containing protein</fullName>
    </submittedName>
</protein>
<reference evidence="3 5" key="2">
    <citation type="submission" date="2018-08" db="EMBL/GenBank/DDBJ databases">
        <title>Bacillus clarus sp. nov. strain PS00077A.</title>
        <authorList>
            <person name="Mendez Acevedo M."/>
            <person name="Carroll L."/>
            <person name="Mukherjee M."/>
            <person name="Wiedmann M."/>
            <person name="Kovac J."/>
        </authorList>
    </citation>
    <scope>NUCLEOTIDE SEQUENCE [LARGE SCALE GENOMIC DNA]</scope>
    <source>
        <strain evidence="3 5">PS00077A</strain>
    </source>
</reference>
<keyword evidence="5" id="KW-1185">Reference proteome</keyword>
<gene>
    <name evidence="3" type="ORF">D0U04_24865</name>
    <name evidence="2" type="ORF">DJ93_5476</name>
</gene>
<accession>A0A090YB39</accession>
<dbReference type="Proteomes" id="UP000029389">
    <property type="component" value="Unassembled WGS sequence"/>
</dbReference>
<reference evidence="2 4" key="1">
    <citation type="submission" date="2014-04" db="EMBL/GenBank/DDBJ databases">
        <authorList>
            <person name="Bishop-Lilly K.A."/>
            <person name="Broomall S.M."/>
            <person name="Chain P.S."/>
            <person name="Chertkov O."/>
            <person name="Coyne S.R."/>
            <person name="Daligault H.E."/>
            <person name="Davenport K.W."/>
            <person name="Erkkila T."/>
            <person name="Frey K.G."/>
            <person name="Gibbons H.S."/>
            <person name="Gu W."/>
            <person name="Jaissle J."/>
            <person name="Johnson S.L."/>
            <person name="Koroleva G.I."/>
            <person name="Ladner J.T."/>
            <person name="Lo C.-C."/>
            <person name="Minogue T.D."/>
            <person name="Munk C."/>
            <person name="Palacios G.F."/>
            <person name="Redden C.L."/>
            <person name="Rosenzweig C.N."/>
            <person name="Scholz M.B."/>
            <person name="Teshima H."/>
            <person name="Xu Y."/>
        </authorList>
    </citation>
    <scope>NUCLEOTIDE SEQUENCE [LARGE SCALE GENOMIC DNA]</scope>
    <source>
        <strain evidence="2 4">BHP</strain>
    </source>
</reference>
<evidence type="ECO:0000259" key="1">
    <source>
        <dbReference type="Pfam" id="PF14021"/>
    </source>
</evidence>
<dbReference type="PANTHER" id="PTHR42059:SF1">
    <property type="entry name" value="TNT DOMAIN-CONTAINING PROTEIN"/>
    <property type="match status" value="1"/>
</dbReference>
<evidence type="ECO:0000313" key="4">
    <source>
        <dbReference type="Proteomes" id="UP000029389"/>
    </source>
</evidence>
<dbReference type="EMBL" id="JMQC01000009">
    <property type="protein sequence ID" value="KFM95689.1"/>
    <property type="molecule type" value="Genomic_DNA"/>
</dbReference>
<dbReference type="InterPro" id="IPR053024">
    <property type="entry name" value="Fungal_surface_NADase"/>
</dbReference>
<dbReference type="PANTHER" id="PTHR42059">
    <property type="entry name" value="TNT DOMAIN-CONTAINING PROTEIN"/>
    <property type="match status" value="1"/>
</dbReference>
<comment type="caution">
    <text evidence="2">The sequence shown here is derived from an EMBL/GenBank/DDBJ whole genome shotgun (WGS) entry which is preliminary data.</text>
</comment>
<dbReference type="GO" id="GO:0050135">
    <property type="term" value="F:NADP+ nucleosidase activity"/>
    <property type="evidence" value="ECO:0007669"/>
    <property type="project" value="InterPro"/>
</dbReference>
<proteinExistence type="predicted"/>
<evidence type="ECO:0000313" key="3">
    <source>
        <dbReference type="EMBL" id="RFT63506.1"/>
    </source>
</evidence>